<dbReference type="InterPro" id="IPR005475">
    <property type="entry name" value="Transketolase-like_Pyr-bd"/>
</dbReference>
<dbReference type="FunFam" id="3.40.50.970:FF:000001">
    <property type="entry name" value="Pyruvate dehydrogenase E1 beta subunit"/>
    <property type="match status" value="1"/>
</dbReference>
<dbReference type="FunFam" id="3.40.50.920:FF:000001">
    <property type="entry name" value="Pyruvate dehydrogenase E1 beta subunit"/>
    <property type="match status" value="1"/>
</dbReference>
<evidence type="ECO:0000256" key="4">
    <source>
        <dbReference type="ARBA" id="ARBA00023052"/>
    </source>
</evidence>
<protein>
    <recommendedName>
        <fullName evidence="5">2-oxoisovalerate dehydrogenase subunit beta</fullName>
    </recommendedName>
    <alternativeName>
        <fullName evidence="6">Branched-chain alpha-keto acid dehydrogenase E1 component beta chain</fullName>
    </alternativeName>
</protein>
<dbReference type="SUPFAM" id="SSF52518">
    <property type="entry name" value="Thiamin diphosphate-binding fold (THDP-binding)"/>
    <property type="match status" value="1"/>
</dbReference>
<dbReference type="Pfam" id="PF02780">
    <property type="entry name" value="Transketolase_C"/>
    <property type="match status" value="1"/>
</dbReference>
<organism evidence="8 9">
    <name type="scientific">Spongiibacter nanhainus</name>
    <dbReference type="NCBI Taxonomy" id="2794344"/>
    <lineage>
        <taxon>Bacteria</taxon>
        <taxon>Pseudomonadati</taxon>
        <taxon>Pseudomonadota</taxon>
        <taxon>Gammaproteobacteria</taxon>
        <taxon>Cellvibrionales</taxon>
        <taxon>Spongiibacteraceae</taxon>
        <taxon>Spongiibacter</taxon>
    </lineage>
</organism>
<proteinExistence type="predicted"/>
<dbReference type="SUPFAM" id="SSF52922">
    <property type="entry name" value="TK C-terminal domain-like"/>
    <property type="match status" value="1"/>
</dbReference>
<evidence type="ECO:0000256" key="3">
    <source>
        <dbReference type="ARBA" id="ARBA00023002"/>
    </source>
</evidence>
<evidence type="ECO:0000313" key="9">
    <source>
        <dbReference type="Proteomes" id="UP000596063"/>
    </source>
</evidence>
<dbReference type="GO" id="GO:0016491">
    <property type="term" value="F:oxidoreductase activity"/>
    <property type="evidence" value="ECO:0007669"/>
    <property type="project" value="UniProtKB-KW"/>
</dbReference>
<dbReference type="AlphaFoldDB" id="A0A7T4R2W6"/>
<dbReference type="Pfam" id="PF02779">
    <property type="entry name" value="Transket_pyr"/>
    <property type="match status" value="1"/>
</dbReference>
<evidence type="ECO:0000259" key="7">
    <source>
        <dbReference type="SMART" id="SM00861"/>
    </source>
</evidence>
<keyword evidence="3" id="KW-0560">Oxidoreductase</keyword>
<evidence type="ECO:0000256" key="5">
    <source>
        <dbReference type="ARBA" id="ARBA00070795"/>
    </source>
</evidence>
<keyword evidence="9" id="KW-1185">Reference proteome</keyword>
<dbReference type="Gene3D" id="3.40.50.970">
    <property type="match status" value="1"/>
</dbReference>
<gene>
    <name evidence="8" type="ORF">I6N98_06415</name>
</gene>
<dbReference type="SMART" id="SM00861">
    <property type="entry name" value="Transket_pyr"/>
    <property type="match status" value="1"/>
</dbReference>
<keyword evidence="4" id="KW-0786">Thiamine pyrophosphate</keyword>
<accession>A0A7T4R2W6</accession>
<dbReference type="PANTHER" id="PTHR43257:SF2">
    <property type="entry name" value="PYRUVATE DEHYDROGENASE E1 COMPONENT SUBUNIT BETA"/>
    <property type="match status" value="1"/>
</dbReference>
<dbReference type="RefSeq" id="WP_198570963.1">
    <property type="nucleotide sequence ID" value="NZ_CP066167.1"/>
</dbReference>
<dbReference type="Gene3D" id="3.40.50.920">
    <property type="match status" value="1"/>
</dbReference>
<dbReference type="PANTHER" id="PTHR43257">
    <property type="entry name" value="PYRUVATE DEHYDROGENASE E1 COMPONENT BETA SUBUNIT"/>
    <property type="match status" value="1"/>
</dbReference>
<dbReference type="NCBIfam" id="NF006667">
    <property type="entry name" value="PRK09212.1"/>
    <property type="match status" value="1"/>
</dbReference>
<sequence length="331" mass="35455">MTDKITFTQAYNRALDEAMTADPNVILLGEDIGEKEGGGVFKVTAGLGNKHGNERVRTTPISEQAIIGAAIGASLAGKKPVAEIMLMNFITVAMDQIVNHAAKLRFMSGGQTNVPITIRTRTGAGMSAAGQHSDMLEAWFCHTAGMKVVIPSTPAEAVGLLRACIDDPDPCLFIEDALTRADKGPAPEVENYSIPLGKANVEREGTDVSFISYGRPLKDMRAMVDKLAEDGISVEIIDLRTVSPLDTDTIVKSVNKTGRAVIAHEAVRSFGVGAEVAARIQEHCFGKLKAPIKRVASKDAAVPFARVLEHKAFLYQASDIEQAIRDTLEGK</sequence>
<comment type="cofactor">
    <cofactor evidence="1">
        <name>thiamine diphosphate</name>
        <dbReference type="ChEBI" id="CHEBI:58937"/>
    </cofactor>
</comment>
<comment type="function">
    <text evidence="2">The branched-chain alpha-keto dehydrogenase complex catalyzes the overall conversion of alpha-keto acids to acyl-CoA and CO(2). It contains multiple copies of three enzymatic components: branched-chain alpha-keto acid decarboxylase (E1), lipoamide acyltransferase (E2) and lipoamide dehydrogenase (E3).</text>
</comment>
<feature type="domain" description="Transketolase-like pyrimidine-binding" evidence="7">
    <location>
        <begin position="5"/>
        <end position="181"/>
    </location>
</feature>
<dbReference type="InterPro" id="IPR033248">
    <property type="entry name" value="Transketolase_C"/>
</dbReference>
<evidence type="ECO:0000256" key="1">
    <source>
        <dbReference type="ARBA" id="ARBA00001964"/>
    </source>
</evidence>
<evidence type="ECO:0000256" key="2">
    <source>
        <dbReference type="ARBA" id="ARBA00002859"/>
    </source>
</evidence>
<evidence type="ECO:0000313" key="8">
    <source>
        <dbReference type="EMBL" id="QQD19479.1"/>
    </source>
</evidence>
<dbReference type="InterPro" id="IPR009014">
    <property type="entry name" value="Transketo_C/PFOR_II"/>
</dbReference>
<reference evidence="8 9" key="1">
    <citation type="submission" date="2020-12" db="EMBL/GenBank/DDBJ databases">
        <authorList>
            <person name="Shan Y."/>
        </authorList>
    </citation>
    <scope>NUCLEOTIDE SEQUENCE [LARGE SCALE GENOMIC DNA]</scope>
    <source>
        <strain evidence="9">csc3.9</strain>
    </source>
</reference>
<dbReference type="Proteomes" id="UP000596063">
    <property type="component" value="Chromosome"/>
</dbReference>
<dbReference type="EMBL" id="CP066167">
    <property type="protein sequence ID" value="QQD19479.1"/>
    <property type="molecule type" value="Genomic_DNA"/>
</dbReference>
<dbReference type="KEGG" id="snan:I6N98_06415"/>
<evidence type="ECO:0000256" key="6">
    <source>
        <dbReference type="ARBA" id="ARBA00082400"/>
    </source>
</evidence>
<dbReference type="CDD" id="cd07036">
    <property type="entry name" value="TPP_PYR_E1-PDHc-beta_like"/>
    <property type="match status" value="1"/>
</dbReference>
<dbReference type="InterPro" id="IPR029061">
    <property type="entry name" value="THDP-binding"/>
</dbReference>
<name>A0A7T4R2W6_9GAMM</name>